<evidence type="ECO:0000256" key="3">
    <source>
        <dbReference type="ARBA" id="ARBA00022475"/>
    </source>
</evidence>
<name>A0A0F9DJ11_9ZZZZ</name>
<dbReference type="InterPro" id="IPR001851">
    <property type="entry name" value="ABC_transp_permease"/>
</dbReference>
<accession>A0A0F9DJ11</accession>
<evidence type="ECO:0008006" key="11">
    <source>
        <dbReference type="Google" id="ProtNLM"/>
    </source>
</evidence>
<comment type="subcellular location">
    <subcellularLocation>
        <location evidence="1">Cell membrane</location>
        <topology evidence="1">Multi-pass membrane protein</topology>
    </subcellularLocation>
</comment>
<dbReference type="PANTHER" id="PTHR11795:SF445">
    <property type="entry name" value="AMINO ACID ABC TRANSPORTER PERMEASE PROTEIN"/>
    <property type="match status" value="1"/>
</dbReference>
<feature type="transmembrane region" description="Helical" evidence="9">
    <location>
        <begin position="12"/>
        <end position="36"/>
    </location>
</feature>
<gene>
    <name evidence="10" type="ORF">LCGC14_2192790</name>
</gene>
<dbReference type="InterPro" id="IPR052157">
    <property type="entry name" value="BCAA_transport_permease"/>
</dbReference>
<evidence type="ECO:0000313" key="10">
    <source>
        <dbReference type="EMBL" id="KKL61688.1"/>
    </source>
</evidence>
<keyword evidence="6 9" id="KW-1133">Transmembrane helix</keyword>
<dbReference type="GO" id="GO:0005886">
    <property type="term" value="C:plasma membrane"/>
    <property type="evidence" value="ECO:0007669"/>
    <property type="project" value="UniProtKB-SubCell"/>
</dbReference>
<evidence type="ECO:0000256" key="2">
    <source>
        <dbReference type="ARBA" id="ARBA00022448"/>
    </source>
</evidence>
<feature type="transmembrane region" description="Helical" evidence="9">
    <location>
        <begin position="56"/>
        <end position="77"/>
    </location>
</feature>
<feature type="non-terminal residue" evidence="10">
    <location>
        <position position="115"/>
    </location>
</feature>
<dbReference type="AlphaFoldDB" id="A0A0F9DJ11"/>
<dbReference type="Pfam" id="PF02653">
    <property type="entry name" value="BPD_transp_2"/>
    <property type="match status" value="1"/>
</dbReference>
<keyword evidence="3" id="KW-1003">Cell membrane</keyword>
<keyword evidence="4 9" id="KW-0812">Transmembrane</keyword>
<evidence type="ECO:0000256" key="6">
    <source>
        <dbReference type="ARBA" id="ARBA00022989"/>
    </source>
</evidence>
<dbReference type="GO" id="GO:0006865">
    <property type="term" value="P:amino acid transport"/>
    <property type="evidence" value="ECO:0007669"/>
    <property type="project" value="UniProtKB-KW"/>
</dbReference>
<evidence type="ECO:0000256" key="8">
    <source>
        <dbReference type="ARBA" id="ARBA00037998"/>
    </source>
</evidence>
<dbReference type="EMBL" id="LAZR01028742">
    <property type="protein sequence ID" value="KKL61688.1"/>
    <property type="molecule type" value="Genomic_DNA"/>
</dbReference>
<keyword evidence="7 9" id="KW-0472">Membrane</keyword>
<keyword evidence="5" id="KW-0029">Amino-acid transport</keyword>
<feature type="transmembrane region" description="Helical" evidence="9">
    <location>
        <begin position="89"/>
        <end position="111"/>
    </location>
</feature>
<evidence type="ECO:0000256" key="9">
    <source>
        <dbReference type="SAM" id="Phobius"/>
    </source>
</evidence>
<evidence type="ECO:0000256" key="7">
    <source>
        <dbReference type="ARBA" id="ARBA00023136"/>
    </source>
</evidence>
<dbReference type="GO" id="GO:0022857">
    <property type="term" value="F:transmembrane transporter activity"/>
    <property type="evidence" value="ECO:0007669"/>
    <property type="project" value="InterPro"/>
</dbReference>
<evidence type="ECO:0000256" key="1">
    <source>
        <dbReference type="ARBA" id="ARBA00004651"/>
    </source>
</evidence>
<organism evidence="10">
    <name type="scientific">marine sediment metagenome</name>
    <dbReference type="NCBI Taxonomy" id="412755"/>
    <lineage>
        <taxon>unclassified sequences</taxon>
        <taxon>metagenomes</taxon>
        <taxon>ecological metagenomes</taxon>
    </lineage>
</organism>
<reference evidence="10" key="1">
    <citation type="journal article" date="2015" name="Nature">
        <title>Complex archaea that bridge the gap between prokaryotes and eukaryotes.</title>
        <authorList>
            <person name="Spang A."/>
            <person name="Saw J.H."/>
            <person name="Jorgensen S.L."/>
            <person name="Zaremba-Niedzwiedzka K."/>
            <person name="Martijn J."/>
            <person name="Lind A.E."/>
            <person name="van Eijk R."/>
            <person name="Schleper C."/>
            <person name="Guy L."/>
            <person name="Ettema T.J."/>
        </authorList>
    </citation>
    <scope>NUCLEOTIDE SEQUENCE</scope>
</reference>
<keyword evidence="2" id="KW-0813">Transport</keyword>
<dbReference type="PANTHER" id="PTHR11795">
    <property type="entry name" value="BRANCHED-CHAIN AMINO ACID TRANSPORT SYSTEM PERMEASE PROTEIN LIVH"/>
    <property type="match status" value="1"/>
</dbReference>
<comment type="caution">
    <text evidence="10">The sequence shown here is derived from an EMBL/GenBank/DDBJ whole genome shotgun (WGS) entry which is preliminary data.</text>
</comment>
<protein>
    <recommendedName>
        <fullName evidence="11">Branched-chain amino acid ABC transporter permease</fullName>
    </recommendedName>
</protein>
<evidence type="ECO:0000256" key="5">
    <source>
        <dbReference type="ARBA" id="ARBA00022970"/>
    </source>
</evidence>
<proteinExistence type="inferred from homology"/>
<comment type="similarity">
    <text evidence="8">Belongs to the binding-protein-dependent transport system permease family. LivHM subfamily.</text>
</comment>
<sequence>MIQEIFAGFSMGCIYALAGFGFVLVYNAVGAVNFAHGELVMFGGYFGYTFSTQLGMPLWLALAASLLAMAILGILFNQVAYLPIRNRPVSTVIIASIGMSILLRNSALAIWGPDP</sequence>
<evidence type="ECO:0000256" key="4">
    <source>
        <dbReference type="ARBA" id="ARBA00022692"/>
    </source>
</evidence>